<keyword evidence="1" id="KW-0175">Coiled coil</keyword>
<gene>
    <name evidence="3" type="ORF">CcCBS67573_g07178</name>
</gene>
<organism evidence="3 4">
    <name type="scientific">Chytriomyces confervae</name>
    <dbReference type="NCBI Taxonomy" id="246404"/>
    <lineage>
        <taxon>Eukaryota</taxon>
        <taxon>Fungi</taxon>
        <taxon>Fungi incertae sedis</taxon>
        <taxon>Chytridiomycota</taxon>
        <taxon>Chytridiomycota incertae sedis</taxon>
        <taxon>Chytridiomycetes</taxon>
        <taxon>Chytridiales</taxon>
        <taxon>Chytriomycetaceae</taxon>
        <taxon>Chytriomyces</taxon>
    </lineage>
</organism>
<dbReference type="PANTHER" id="PTHR15615">
    <property type="match status" value="1"/>
</dbReference>
<feature type="coiled-coil region" evidence="1">
    <location>
        <begin position="346"/>
        <end position="373"/>
    </location>
</feature>
<protein>
    <submittedName>
        <fullName evidence="3">Uncharacterized protein</fullName>
    </submittedName>
</protein>
<dbReference type="GO" id="GO:0019901">
    <property type="term" value="F:protein kinase binding"/>
    <property type="evidence" value="ECO:0007669"/>
    <property type="project" value="InterPro"/>
</dbReference>
<dbReference type="OrthoDB" id="337735at2759"/>
<comment type="caution">
    <text evidence="3">The sequence shown here is derived from an EMBL/GenBank/DDBJ whole genome shotgun (WGS) entry which is preliminary data.</text>
</comment>
<dbReference type="Proteomes" id="UP000320333">
    <property type="component" value="Unassembled WGS sequence"/>
</dbReference>
<dbReference type="Gene3D" id="1.10.472.10">
    <property type="entry name" value="Cyclin-like"/>
    <property type="match status" value="2"/>
</dbReference>
<dbReference type="InterPro" id="IPR013922">
    <property type="entry name" value="Cyclin_PHO80-like"/>
</dbReference>
<dbReference type="GO" id="GO:0005634">
    <property type="term" value="C:nucleus"/>
    <property type="evidence" value="ECO:0007669"/>
    <property type="project" value="TreeGrafter"/>
</dbReference>
<dbReference type="STRING" id="246404.A0A507EX30"/>
<dbReference type="EMBL" id="QEAP01000355">
    <property type="protein sequence ID" value="TPX68454.1"/>
    <property type="molecule type" value="Genomic_DNA"/>
</dbReference>
<evidence type="ECO:0000256" key="2">
    <source>
        <dbReference type="SAM" id="MobiDB-lite"/>
    </source>
</evidence>
<dbReference type="Pfam" id="PF08613">
    <property type="entry name" value="Cyclin"/>
    <property type="match status" value="1"/>
</dbReference>
<feature type="compositionally biased region" description="Polar residues" evidence="2">
    <location>
        <begin position="70"/>
        <end position="81"/>
    </location>
</feature>
<accession>A0A507EX30</accession>
<proteinExistence type="predicted"/>
<evidence type="ECO:0000313" key="3">
    <source>
        <dbReference type="EMBL" id="TPX68454.1"/>
    </source>
</evidence>
<feature type="region of interest" description="Disordered" evidence="2">
    <location>
        <begin position="105"/>
        <end position="124"/>
    </location>
</feature>
<feature type="region of interest" description="Disordered" evidence="2">
    <location>
        <begin position="379"/>
        <end position="415"/>
    </location>
</feature>
<feature type="compositionally biased region" description="Low complexity" evidence="2">
    <location>
        <begin position="379"/>
        <end position="396"/>
    </location>
</feature>
<sequence length="449" mass="49713">MSRPTGVKLTTRRTQLATALDHSVGGGPKLDPNALKSVLVRPASAPRQPPTYESTIETSDGELRKKLKTSHQNQRLHNSDSAVAPVASRSSQSDLPSESAALFIPHPTPAQSVSPLSPEYPTHFNQMSSLDQDSQTAVPDHFHHAETAALTHMIADMLQRLTSHNDQIPLSSSTLTRFHSRAPPAISIVDYLRRIVKYAKGVHTDLRTPGSFKLRPLCDLFVYFPYPLLVEKSAAIHVLTQNIIEKHQGVTVACKALCDSFLQNSMYAKVGGISTKELNVLEIEFLTLIGWDLTASAERLQDYYRNLVRQHPGFRMVPHAEVLNPVMGVVGSREVGKANSGDWTGTSKFVEAAENAENQMEQHRLEQEQHQSLLLHLQSEQQQQQEMGTPSQMQQQIETDRHQLDVKSTGGVPVPVRPITDVSSAFYDGYSHLNSSGSSRREVDARMNA</sequence>
<dbReference type="PANTHER" id="PTHR15615:SF117">
    <property type="entry name" value="PHO85 CYCLIN PHO80"/>
    <property type="match status" value="1"/>
</dbReference>
<dbReference type="GO" id="GO:0016538">
    <property type="term" value="F:cyclin-dependent protein serine/threonine kinase regulator activity"/>
    <property type="evidence" value="ECO:0007669"/>
    <property type="project" value="TreeGrafter"/>
</dbReference>
<evidence type="ECO:0000256" key="1">
    <source>
        <dbReference type="SAM" id="Coils"/>
    </source>
</evidence>
<dbReference type="GO" id="GO:0000307">
    <property type="term" value="C:cyclin-dependent protein kinase holoenzyme complex"/>
    <property type="evidence" value="ECO:0007669"/>
    <property type="project" value="TreeGrafter"/>
</dbReference>
<reference evidence="3 4" key="1">
    <citation type="journal article" date="2019" name="Sci. Rep.">
        <title>Comparative genomics of chytrid fungi reveal insights into the obligate biotrophic and pathogenic lifestyle of Synchytrium endobioticum.</title>
        <authorList>
            <person name="van de Vossenberg B.T.L.H."/>
            <person name="Warris S."/>
            <person name="Nguyen H.D.T."/>
            <person name="van Gent-Pelzer M.P.E."/>
            <person name="Joly D.L."/>
            <person name="van de Geest H.C."/>
            <person name="Bonants P.J.M."/>
            <person name="Smith D.S."/>
            <person name="Levesque C.A."/>
            <person name="van der Lee T.A.J."/>
        </authorList>
    </citation>
    <scope>NUCLEOTIDE SEQUENCE [LARGE SCALE GENOMIC DNA]</scope>
    <source>
        <strain evidence="3 4">CBS 675.73</strain>
    </source>
</reference>
<dbReference type="AlphaFoldDB" id="A0A507EX30"/>
<feature type="region of interest" description="Disordered" evidence="2">
    <location>
        <begin position="40"/>
        <end position="97"/>
    </location>
</feature>
<evidence type="ECO:0000313" key="4">
    <source>
        <dbReference type="Proteomes" id="UP000320333"/>
    </source>
</evidence>
<keyword evidence="4" id="KW-1185">Reference proteome</keyword>
<name>A0A507EX30_9FUNG</name>